<feature type="region of interest" description="Disordered" evidence="2">
    <location>
        <begin position="586"/>
        <end position="631"/>
    </location>
</feature>
<evidence type="ECO:0000259" key="3">
    <source>
        <dbReference type="Pfam" id="PF00169"/>
    </source>
</evidence>
<accession>A0A813UYA9</accession>
<feature type="domain" description="PH" evidence="3">
    <location>
        <begin position="370"/>
        <end position="472"/>
    </location>
</feature>
<keyword evidence="1" id="KW-0175">Coiled coil</keyword>
<reference evidence="4" key="1">
    <citation type="submission" date="2021-02" db="EMBL/GenBank/DDBJ databases">
        <authorList>
            <person name="Nowell W R."/>
        </authorList>
    </citation>
    <scope>NUCLEOTIDE SEQUENCE</scope>
</reference>
<organism evidence="4 6">
    <name type="scientific">Rotaria sordida</name>
    <dbReference type="NCBI Taxonomy" id="392033"/>
    <lineage>
        <taxon>Eukaryota</taxon>
        <taxon>Metazoa</taxon>
        <taxon>Spiralia</taxon>
        <taxon>Gnathifera</taxon>
        <taxon>Rotifera</taxon>
        <taxon>Eurotatoria</taxon>
        <taxon>Bdelloidea</taxon>
        <taxon>Philodinida</taxon>
        <taxon>Philodinidae</taxon>
        <taxon>Rotaria</taxon>
    </lineage>
</organism>
<evidence type="ECO:0000313" key="4">
    <source>
        <dbReference type="EMBL" id="CAF0834403.1"/>
    </source>
</evidence>
<evidence type="ECO:0000313" key="5">
    <source>
        <dbReference type="EMBL" id="CAF3902298.1"/>
    </source>
</evidence>
<dbReference type="PANTHER" id="PTHR11243">
    <property type="entry name" value="GROWTH FACTOR RECEPTOR-BOUND PROTEIN"/>
    <property type="match status" value="1"/>
</dbReference>
<dbReference type="EMBL" id="CAJOAX010004358">
    <property type="protein sequence ID" value="CAF3902298.1"/>
    <property type="molecule type" value="Genomic_DNA"/>
</dbReference>
<dbReference type="AlphaFoldDB" id="A0A813UYA9"/>
<gene>
    <name evidence="5" type="ORF">OTI717_LOCUS23851</name>
    <name evidence="4" type="ORF">RFH988_LOCUS5613</name>
</gene>
<dbReference type="SUPFAM" id="SSF50729">
    <property type="entry name" value="PH domain-like"/>
    <property type="match status" value="1"/>
</dbReference>
<dbReference type="CDD" id="cd01259">
    <property type="entry name" value="PH_APBB1IP"/>
    <property type="match status" value="1"/>
</dbReference>
<sequence length="702" mass="81326">MYHRMYLRRSSMSSISEESEMDDDDQLDENFTSKNKHINGKQNELSINFHVENCLGDLNTFKEEIREAYEELSTLEQQARNKTNTSPTTSNINQENDLDILLDQLYKLEQRLDERKMVRNEIKSWKKKSISSTIIEQFDELGQTLATLANTLNNIEIEFVDSGNSSSSSAISDLNRNHHQGGSEEHFSDSGLSQSTDSINLPLISQQISNASSVISCDTLKNNYGENQIRLALEKIHEANIKKIFVKIYNEDQSTKNILINETMSIYQILILLFHKYHLKPTINYSIIEDLPDLHIYRIFEDHQYLINDGLIYWSRDTHNRICFQEHENKYMIFQEPKKFFLTNDKIIDDILTDYISSDTIILPDDITSILYIKDKNRKIWKKYTCILRQSGIYQIPKSTSTKQDLICLLKFDSNIQLYYANNWIESLRSPTSYGFALKHAHIQKKSNKYIHYLCTNTYDEYQRWINGIRIILYGVQLYKNYQKMTKVINDEIDNLVNLLPNQHYFNFITPTTSAMQQSISSISLPINQIVSNSTDTHKTLIDIDSTPTQYMSYSLDRLKTSKIAFTRSSSFHSSLRYSKTNKTEEKIYRTKSTSPPDTSPVKTPGLIFKRSKSAKEISSSQRSKSNKISSSSSIIPFINQCIQPDKARIHIKPPKRPPPPIPTKPSPSISNHIYDSLQDTPILTNRTVSMPRSLHLRVTEL</sequence>
<dbReference type="OrthoDB" id="6235964at2759"/>
<dbReference type="Proteomes" id="UP000663823">
    <property type="component" value="Unassembled WGS sequence"/>
</dbReference>
<name>A0A813UYA9_9BILA</name>
<proteinExistence type="predicted"/>
<protein>
    <recommendedName>
        <fullName evidence="3">PH domain-containing protein</fullName>
    </recommendedName>
</protein>
<dbReference type="Gene3D" id="3.10.20.90">
    <property type="entry name" value="Phosphatidylinositol 3-kinase Catalytic Subunit, Chain A, domain 1"/>
    <property type="match status" value="1"/>
</dbReference>
<feature type="compositionally biased region" description="Low complexity" evidence="2">
    <location>
        <begin position="617"/>
        <end position="631"/>
    </location>
</feature>
<dbReference type="InterPro" id="IPR039665">
    <property type="entry name" value="PH_APBB1IP"/>
</dbReference>
<feature type="region of interest" description="Disordered" evidence="2">
    <location>
        <begin position="1"/>
        <end position="33"/>
    </location>
</feature>
<dbReference type="Pfam" id="PF00169">
    <property type="entry name" value="PH"/>
    <property type="match status" value="1"/>
</dbReference>
<evidence type="ECO:0000256" key="2">
    <source>
        <dbReference type="SAM" id="MobiDB-lite"/>
    </source>
</evidence>
<feature type="region of interest" description="Disordered" evidence="2">
    <location>
        <begin position="650"/>
        <end position="674"/>
    </location>
</feature>
<feature type="coiled-coil region" evidence="1">
    <location>
        <begin position="51"/>
        <end position="128"/>
    </location>
</feature>
<dbReference type="EMBL" id="CAJNOO010000161">
    <property type="protein sequence ID" value="CAF0834403.1"/>
    <property type="molecule type" value="Genomic_DNA"/>
</dbReference>
<feature type="compositionally biased region" description="Acidic residues" evidence="2">
    <location>
        <begin position="17"/>
        <end position="28"/>
    </location>
</feature>
<evidence type="ECO:0000313" key="6">
    <source>
        <dbReference type="Proteomes" id="UP000663882"/>
    </source>
</evidence>
<comment type="caution">
    <text evidence="4">The sequence shown here is derived from an EMBL/GenBank/DDBJ whole genome shotgun (WGS) entry which is preliminary data.</text>
</comment>
<feature type="compositionally biased region" description="Pro residues" evidence="2">
    <location>
        <begin position="657"/>
        <end position="666"/>
    </location>
</feature>
<dbReference type="SUPFAM" id="SSF54236">
    <property type="entry name" value="Ubiquitin-like"/>
    <property type="match status" value="1"/>
</dbReference>
<dbReference type="Pfam" id="PF21989">
    <property type="entry name" value="RA_2"/>
    <property type="match status" value="1"/>
</dbReference>
<evidence type="ECO:0000256" key="1">
    <source>
        <dbReference type="SAM" id="Coils"/>
    </source>
</evidence>
<dbReference type="Gene3D" id="2.30.29.30">
    <property type="entry name" value="Pleckstrin-homology domain (PH domain)/Phosphotyrosine-binding domain (PTB)"/>
    <property type="match status" value="1"/>
</dbReference>
<dbReference type="Proteomes" id="UP000663882">
    <property type="component" value="Unassembled WGS sequence"/>
</dbReference>
<dbReference type="PANTHER" id="PTHR11243:SF23">
    <property type="entry name" value="LD06925P"/>
    <property type="match status" value="1"/>
</dbReference>
<feature type="region of interest" description="Disordered" evidence="2">
    <location>
        <begin position="168"/>
        <end position="194"/>
    </location>
</feature>
<dbReference type="InterPro" id="IPR029071">
    <property type="entry name" value="Ubiquitin-like_domsf"/>
</dbReference>
<dbReference type="InterPro" id="IPR039664">
    <property type="entry name" value="GRB/APBB1IP"/>
</dbReference>
<dbReference type="InterPro" id="IPR001849">
    <property type="entry name" value="PH_domain"/>
</dbReference>
<dbReference type="InterPro" id="IPR011993">
    <property type="entry name" value="PH-like_dom_sf"/>
</dbReference>